<dbReference type="InterPro" id="IPR003594">
    <property type="entry name" value="HATPase_dom"/>
</dbReference>
<keyword evidence="2" id="KW-0418">Kinase</keyword>
<dbReference type="STRING" id="1121419.SAMN05443529_10594"/>
<evidence type="ECO:0000313" key="2">
    <source>
        <dbReference type="EMBL" id="SDG69301.1"/>
    </source>
</evidence>
<sequence length="131" mass="14138">MSRVEICSEQDIVLARQVARQAALNLGFSLVDQTRIITAVSELARNIYTYATSGSMQAQELKKATGIVGLEFVFEDQGPGIDDLQLALTAGYSSGQGLGLGLSGAKRLMDEFELQSKLGQGTLVRVVKWTK</sequence>
<keyword evidence="2" id="KW-0808">Transferase</keyword>
<proteinExistence type="predicted"/>
<dbReference type="Pfam" id="PF02518">
    <property type="entry name" value="HATPase_c"/>
    <property type="match status" value="1"/>
</dbReference>
<accession>A0A1G7WBI7</accession>
<reference evidence="3" key="1">
    <citation type="submission" date="2016-10" db="EMBL/GenBank/DDBJ databases">
        <authorList>
            <person name="Varghese N."/>
            <person name="Submissions S."/>
        </authorList>
    </citation>
    <scope>NUCLEOTIDE SEQUENCE [LARGE SCALE GENOMIC DNA]</scope>
    <source>
        <strain evidence="3">DSM 8344</strain>
    </source>
</reference>
<dbReference type="SUPFAM" id="SSF55874">
    <property type="entry name" value="ATPase domain of HSP90 chaperone/DNA topoisomerase II/histidine kinase"/>
    <property type="match status" value="1"/>
</dbReference>
<dbReference type="InterPro" id="IPR036890">
    <property type="entry name" value="HATPase_C_sf"/>
</dbReference>
<dbReference type="GO" id="GO:0016301">
    <property type="term" value="F:kinase activity"/>
    <property type="evidence" value="ECO:0007669"/>
    <property type="project" value="UniProtKB-KW"/>
</dbReference>
<gene>
    <name evidence="2" type="ORF">SAMN05443529_10594</name>
</gene>
<evidence type="ECO:0000259" key="1">
    <source>
        <dbReference type="SMART" id="SM00387"/>
    </source>
</evidence>
<protein>
    <submittedName>
        <fullName evidence="2">Serine/threonine-protein kinase RsbT</fullName>
    </submittedName>
</protein>
<dbReference type="AlphaFoldDB" id="A0A1G7WBI7"/>
<organism evidence="2 3">
    <name type="scientific">Desulfosporosinus hippei DSM 8344</name>
    <dbReference type="NCBI Taxonomy" id="1121419"/>
    <lineage>
        <taxon>Bacteria</taxon>
        <taxon>Bacillati</taxon>
        <taxon>Bacillota</taxon>
        <taxon>Clostridia</taxon>
        <taxon>Eubacteriales</taxon>
        <taxon>Desulfitobacteriaceae</taxon>
        <taxon>Desulfosporosinus</taxon>
    </lineage>
</organism>
<dbReference type="Gene3D" id="3.30.565.10">
    <property type="entry name" value="Histidine kinase-like ATPase, C-terminal domain"/>
    <property type="match status" value="1"/>
</dbReference>
<dbReference type="SMART" id="SM00387">
    <property type="entry name" value="HATPase_c"/>
    <property type="match status" value="1"/>
</dbReference>
<feature type="domain" description="Histidine kinase/HSP90-like ATPase" evidence="1">
    <location>
        <begin position="31"/>
        <end position="131"/>
    </location>
</feature>
<dbReference type="Proteomes" id="UP000198656">
    <property type="component" value="Unassembled WGS sequence"/>
</dbReference>
<name>A0A1G7WBI7_9FIRM</name>
<evidence type="ECO:0000313" key="3">
    <source>
        <dbReference type="Proteomes" id="UP000198656"/>
    </source>
</evidence>
<dbReference type="EMBL" id="FNCP01000005">
    <property type="protein sequence ID" value="SDG69301.1"/>
    <property type="molecule type" value="Genomic_DNA"/>
</dbReference>
<dbReference type="CDD" id="cd16934">
    <property type="entry name" value="HATPase_RsbT-like"/>
    <property type="match status" value="1"/>
</dbReference>
<keyword evidence="3" id="KW-1185">Reference proteome</keyword>